<protein>
    <submittedName>
        <fullName evidence="1">Uncharacterized protein</fullName>
    </submittedName>
</protein>
<comment type="caution">
    <text evidence="1">The sequence shown here is derived from an EMBL/GenBank/DDBJ whole genome shotgun (WGS) entry which is preliminary data.</text>
</comment>
<organism evidence="1 2">
    <name type="scientific">Paramuricea clavata</name>
    <name type="common">Red gorgonian</name>
    <name type="synonym">Violescent sea-whip</name>
    <dbReference type="NCBI Taxonomy" id="317549"/>
    <lineage>
        <taxon>Eukaryota</taxon>
        <taxon>Metazoa</taxon>
        <taxon>Cnidaria</taxon>
        <taxon>Anthozoa</taxon>
        <taxon>Octocorallia</taxon>
        <taxon>Malacalcyonacea</taxon>
        <taxon>Plexauridae</taxon>
        <taxon>Paramuricea</taxon>
    </lineage>
</organism>
<accession>A0A7D9DKS1</accession>
<reference evidence="1" key="1">
    <citation type="submission" date="2020-04" db="EMBL/GenBank/DDBJ databases">
        <authorList>
            <person name="Alioto T."/>
            <person name="Alioto T."/>
            <person name="Gomez Garrido J."/>
        </authorList>
    </citation>
    <scope>NUCLEOTIDE SEQUENCE</scope>
    <source>
        <strain evidence="1">A484AB</strain>
    </source>
</reference>
<evidence type="ECO:0000313" key="1">
    <source>
        <dbReference type="EMBL" id="CAB3988093.1"/>
    </source>
</evidence>
<dbReference type="OrthoDB" id="3639251at2759"/>
<proteinExistence type="predicted"/>
<dbReference type="AlphaFoldDB" id="A0A7D9DKS1"/>
<dbReference type="EMBL" id="CACRXK020001278">
    <property type="protein sequence ID" value="CAB3988093.1"/>
    <property type="molecule type" value="Genomic_DNA"/>
</dbReference>
<name>A0A7D9DKS1_PARCT</name>
<gene>
    <name evidence="1" type="ORF">PACLA_8A030696</name>
</gene>
<sequence>MNQGNESIEISSPRIRLKKNRIPLGIKFLLWIQKDRDKLYRAHIFVITFIAYASYHLSRKPISVVKDTLNANCTVNSTCHAWAPFGELL</sequence>
<dbReference type="Proteomes" id="UP001152795">
    <property type="component" value="Unassembled WGS sequence"/>
</dbReference>
<keyword evidence="2" id="KW-1185">Reference proteome</keyword>
<evidence type="ECO:0000313" key="2">
    <source>
        <dbReference type="Proteomes" id="UP001152795"/>
    </source>
</evidence>